<feature type="domain" description="Peptide methionine sulphoxide reductase MsrA" evidence="6">
    <location>
        <begin position="52"/>
        <end position="203"/>
    </location>
</feature>
<dbReference type="Pfam" id="PF01625">
    <property type="entry name" value="PMSR"/>
    <property type="match status" value="1"/>
</dbReference>
<comment type="caution">
    <text evidence="7">The sequence shown here is derived from an EMBL/GenBank/DDBJ whole genome shotgun (WGS) entry which is preliminary data.</text>
</comment>
<dbReference type="InterPro" id="IPR002569">
    <property type="entry name" value="Met_Sox_Rdtase_MsrA_dom"/>
</dbReference>
<feature type="active site" evidence="4">
    <location>
        <position position="58"/>
    </location>
</feature>
<organism evidence="7 8">
    <name type="scientific">Lichenicoccus roseus</name>
    <dbReference type="NCBI Taxonomy" id="2683649"/>
    <lineage>
        <taxon>Bacteria</taxon>
        <taxon>Pseudomonadati</taxon>
        <taxon>Pseudomonadota</taxon>
        <taxon>Alphaproteobacteria</taxon>
        <taxon>Acetobacterales</taxon>
        <taxon>Acetobacteraceae</taxon>
        <taxon>Lichenicoccus</taxon>
    </lineage>
</organism>
<dbReference type="AlphaFoldDB" id="A0A5R9J2Q0"/>
<accession>A0A5R9J2Q0</accession>
<gene>
    <name evidence="4 7" type="primary">msrA</name>
    <name evidence="7" type="ORF">FE263_15350</name>
</gene>
<dbReference type="Proteomes" id="UP000305654">
    <property type="component" value="Unassembled WGS sequence"/>
</dbReference>
<dbReference type="HAMAP" id="MF_01401">
    <property type="entry name" value="MsrA"/>
    <property type="match status" value="1"/>
</dbReference>
<keyword evidence="1 4" id="KW-0560">Oxidoreductase</keyword>
<evidence type="ECO:0000313" key="7">
    <source>
        <dbReference type="EMBL" id="TLU71832.1"/>
    </source>
</evidence>
<feature type="signal peptide" evidence="5">
    <location>
        <begin position="1"/>
        <end position="27"/>
    </location>
</feature>
<dbReference type="NCBIfam" id="TIGR00401">
    <property type="entry name" value="msrA"/>
    <property type="match status" value="1"/>
</dbReference>
<feature type="chain" id="PRO_5024466667" description="Peptide methionine sulfoxide reductase MsrA" evidence="5">
    <location>
        <begin position="28"/>
        <end position="239"/>
    </location>
</feature>
<dbReference type="OrthoDB" id="4174719at2"/>
<dbReference type="PANTHER" id="PTHR43774:SF1">
    <property type="entry name" value="PEPTIDE METHIONINE SULFOXIDE REDUCTASE MSRA 2"/>
    <property type="match status" value="1"/>
</dbReference>
<reference evidence="7 8" key="1">
    <citation type="submission" date="2019-05" db="EMBL/GenBank/DDBJ databases">
        <authorList>
            <person name="Pankratov T."/>
            <person name="Grouzdev D."/>
        </authorList>
    </citation>
    <scope>NUCLEOTIDE SEQUENCE [LARGE SCALE GENOMIC DNA]</scope>
    <source>
        <strain evidence="7 8">KEBCLARHB70R</strain>
    </source>
</reference>
<comment type="catalytic activity">
    <reaction evidence="3 4">
        <text>[thioredoxin]-disulfide + L-methionine + H2O = L-methionine (S)-S-oxide + [thioredoxin]-dithiol</text>
        <dbReference type="Rhea" id="RHEA:19993"/>
        <dbReference type="Rhea" id="RHEA-COMP:10698"/>
        <dbReference type="Rhea" id="RHEA-COMP:10700"/>
        <dbReference type="ChEBI" id="CHEBI:15377"/>
        <dbReference type="ChEBI" id="CHEBI:29950"/>
        <dbReference type="ChEBI" id="CHEBI:50058"/>
        <dbReference type="ChEBI" id="CHEBI:57844"/>
        <dbReference type="ChEBI" id="CHEBI:58772"/>
        <dbReference type="EC" id="1.8.4.11"/>
    </reaction>
</comment>
<dbReference type="Gene3D" id="3.30.1060.10">
    <property type="entry name" value="Peptide methionine sulphoxide reductase MsrA"/>
    <property type="match status" value="1"/>
</dbReference>
<evidence type="ECO:0000313" key="8">
    <source>
        <dbReference type="Proteomes" id="UP000305654"/>
    </source>
</evidence>
<keyword evidence="5" id="KW-0732">Signal</keyword>
<evidence type="ECO:0000256" key="1">
    <source>
        <dbReference type="ARBA" id="ARBA00023002"/>
    </source>
</evidence>
<evidence type="ECO:0000256" key="2">
    <source>
        <dbReference type="ARBA" id="ARBA00047806"/>
    </source>
</evidence>
<evidence type="ECO:0000256" key="4">
    <source>
        <dbReference type="HAMAP-Rule" id="MF_01401"/>
    </source>
</evidence>
<dbReference type="RefSeq" id="WP_138326902.1">
    <property type="nucleotide sequence ID" value="NZ_VCDI01000005.1"/>
</dbReference>
<comment type="catalytic activity">
    <reaction evidence="2 4">
        <text>L-methionyl-[protein] + [thioredoxin]-disulfide + H2O = L-methionyl-(S)-S-oxide-[protein] + [thioredoxin]-dithiol</text>
        <dbReference type="Rhea" id="RHEA:14217"/>
        <dbReference type="Rhea" id="RHEA-COMP:10698"/>
        <dbReference type="Rhea" id="RHEA-COMP:10700"/>
        <dbReference type="Rhea" id="RHEA-COMP:12313"/>
        <dbReference type="Rhea" id="RHEA-COMP:12315"/>
        <dbReference type="ChEBI" id="CHEBI:15377"/>
        <dbReference type="ChEBI" id="CHEBI:16044"/>
        <dbReference type="ChEBI" id="CHEBI:29950"/>
        <dbReference type="ChEBI" id="CHEBI:44120"/>
        <dbReference type="ChEBI" id="CHEBI:50058"/>
        <dbReference type="EC" id="1.8.4.11"/>
    </reaction>
</comment>
<dbReference type="GO" id="GO:0008113">
    <property type="term" value="F:peptide-methionine (S)-S-oxide reductase activity"/>
    <property type="evidence" value="ECO:0007669"/>
    <property type="project" value="UniProtKB-UniRule"/>
</dbReference>
<dbReference type="GO" id="GO:0033744">
    <property type="term" value="F:L-methionine:thioredoxin-disulfide S-oxidoreductase activity"/>
    <property type="evidence" value="ECO:0007669"/>
    <property type="project" value="RHEA"/>
</dbReference>
<comment type="function">
    <text evidence="4">Has an important function as a repair enzyme for proteins that have been inactivated by oxidation. Catalyzes the reversible oxidation-reduction of methionine sulfoxide in proteins to methionine.</text>
</comment>
<sequence>MKLSFRTALLAALLPVGLILAAPRLHADETPHLVPAPAIDQPAATAPRLESIVLSGGCFWGVQGVFEHVKGVTQALSGYTGGAPDTAQYETVSTGSTGHAESVKVTYDPAQVSLGQLLRIFFSVTLDPTRKDGQGPDEGTQYRSEIWVSSPEQAHVAKAYIAQLDQAHAFQAPIATRVDALHGFFPAEAYHQDYLVLNPDAGYIEANDMPKVQALQQLFPAQWSAQPKTVSALPATSRG</sequence>
<comment type="similarity">
    <text evidence="4">Belongs to the MsrA Met sulfoxide reductase family.</text>
</comment>
<evidence type="ECO:0000256" key="5">
    <source>
        <dbReference type="SAM" id="SignalP"/>
    </source>
</evidence>
<name>A0A5R9J2Q0_9PROT</name>
<proteinExistence type="inferred from homology"/>
<dbReference type="EC" id="1.8.4.11" evidence="4"/>
<dbReference type="EMBL" id="VCDI01000005">
    <property type="protein sequence ID" value="TLU71832.1"/>
    <property type="molecule type" value="Genomic_DNA"/>
</dbReference>
<evidence type="ECO:0000259" key="6">
    <source>
        <dbReference type="Pfam" id="PF01625"/>
    </source>
</evidence>
<dbReference type="InterPro" id="IPR036509">
    <property type="entry name" value="Met_Sox_Rdtase_MsrA_sf"/>
</dbReference>
<evidence type="ECO:0000256" key="3">
    <source>
        <dbReference type="ARBA" id="ARBA00048782"/>
    </source>
</evidence>
<keyword evidence="8" id="KW-1185">Reference proteome</keyword>
<dbReference type="PANTHER" id="PTHR43774">
    <property type="entry name" value="PEPTIDE METHIONINE SULFOXIDE REDUCTASE"/>
    <property type="match status" value="1"/>
</dbReference>
<dbReference type="SUPFAM" id="SSF55068">
    <property type="entry name" value="Peptide methionine sulfoxide reductase"/>
    <property type="match status" value="1"/>
</dbReference>
<protein>
    <recommendedName>
        <fullName evidence="4">Peptide methionine sulfoxide reductase MsrA</fullName>
        <shortName evidence="4">Protein-methionine-S-oxide reductase</shortName>
        <ecNumber evidence="4">1.8.4.11</ecNumber>
    </recommendedName>
    <alternativeName>
        <fullName evidence="4">Peptide-methionine (S)-S-oxide reductase</fullName>
        <shortName evidence="4">Peptide Met(O) reductase</shortName>
    </alternativeName>
</protein>